<dbReference type="Proteomes" id="UP000886804">
    <property type="component" value="Unassembled WGS sequence"/>
</dbReference>
<evidence type="ECO:0000313" key="3">
    <source>
        <dbReference type="Proteomes" id="UP000886804"/>
    </source>
</evidence>
<evidence type="ECO:0000313" key="2">
    <source>
        <dbReference type="EMBL" id="HJB08582.1"/>
    </source>
</evidence>
<proteinExistence type="predicted"/>
<reference evidence="2" key="2">
    <citation type="submission" date="2021-04" db="EMBL/GenBank/DDBJ databases">
        <authorList>
            <person name="Gilroy R."/>
        </authorList>
    </citation>
    <scope>NUCLEOTIDE SEQUENCE</scope>
    <source>
        <strain evidence="2">CHK188-4685</strain>
    </source>
</reference>
<dbReference type="InterPro" id="IPR045525">
    <property type="entry name" value="DUF6472"/>
</dbReference>
<dbReference type="EMBL" id="DWYS01000144">
    <property type="protein sequence ID" value="HJB08582.1"/>
    <property type="molecule type" value="Genomic_DNA"/>
</dbReference>
<evidence type="ECO:0000259" key="1">
    <source>
        <dbReference type="Pfam" id="PF20076"/>
    </source>
</evidence>
<feature type="domain" description="DUF6472" evidence="1">
    <location>
        <begin position="6"/>
        <end position="60"/>
    </location>
</feature>
<dbReference type="Pfam" id="PF20076">
    <property type="entry name" value="DUF6472"/>
    <property type="match status" value="1"/>
</dbReference>
<organism evidence="2 3">
    <name type="scientific">Candidatus Enterocloster faecavium</name>
    <dbReference type="NCBI Taxonomy" id="2838560"/>
    <lineage>
        <taxon>Bacteria</taxon>
        <taxon>Bacillati</taxon>
        <taxon>Bacillota</taxon>
        <taxon>Clostridia</taxon>
        <taxon>Lachnospirales</taxon>
        <taxon>Lachnospiraceae</taxon>
        <taxon>Enterocloster</taxon>
    </lineage>
</organism>
<name>A0A9D2L9N6_9FIRM</name>
<accession>A0A9D2L9N6</accession>
<dbReference type="AlphaFoldDB" id="A0A9D2L9N6"/>
<reference evidence="2" key="1">
    <citation type="journal article" date="2021" name="PeerJ">
        <title>Extensive microbial diversity within the chicken gut microbiome revealed by metagenomics and culture.</title>
        <authorList>
            <person name="Gilroy R."/>
            <person name="Ravi A."/>
            <person name="Getino M."/>
            <person name="Pursley I."/>
            <person name="Horton D.L."/>
            <person name="Alikhan N.F."/>
            <person name="Baker D."/>
            <person name="Gharbi K."/>
            <person name="Hall N."/>
            <person name="Watson M."/>
            <person name="Adriaenssens E.M."/>
            <person name="Foster-Nyarko E."/>
            <person name="Jarju S."/>
            <person name="Secka A."/>
            <person name="Antonio M."/>
            <person name="Oren A."/>
            <person name="Chaudhuri R.R."/>
            <person name="La Ragione R."/>
            <person name="Hildebrand F."/>
            <person name="Pallen M.J."/>
        </authorList>
    </citation>
    <scope>NUCLEOTIDE SEQUENCE</scope>
    <source>
        <strain evidence="2">CHK188-4685</strain>
    </source>
</reference>
<gene>
    <name evidence="2" type="ORF">H9716_12095</name>
</gene>
<sequence length="61" mass="7543">MKKERKSCDTCAFYAYDEEYETYICDMDMDEDDYMRILSDEGYQCPYYRWGDEYAVVRKQN</sequence>
<protein>
    <recommendedName>
        <fullName evidence="1">DUF6472 domain-containing protein</fullName>
    </recommendedName>
</protein>
<comment type="caution">
    <text evidence="2">The sequence shown here is derived from an EMBL/GenBank/DDBJ whole genome shotgun (WGS) entry which is preliminary data.</text>
</comment>